<dbReference type="GO" id="GO:0006952">
    <property type="term" value="P:defense response"/>
    <property type="evidence" value="ECO:0007669"/>
    <property type="project" value="UniProtKB-KW"/>
</dbReference>
<accession>A0A6D2L609</accession>
<evidence type="ECO:0000256" key="4">
    <source>
        <dbReference type="ARBA" id="ARBA00023027"/>
    </source>
</evidence>
<keyword evidence="3" id="KW-0611">Plant defense</keyword>
<dbReference type="GO" id="GO:0043531">
    <property type="term" value="F:ADP binding"/>
    <property type="evidence" value="ECO:0007669"/>
    <property type="project" value="InterPro"/>
</dbReference>
<dbReference type="PROSITE" id="PS50104">
    <property type="entry name" value="TIR"/>
    <property type="match status" value="1"/>
</dbReference>
<dbReference type="InterPro" id="IPR002182">
    <property type="entry name" value="NB-ARC"/>
</dbReference>
<protein>
    <recommendedName>
        <fullName evidence="6">TIR domain-containing protein</fullName>
    </recommendedName>
</protein>
<feature type="region of interest" description="Disordered" evidence="5">
    <location>
        <begin position="1054"/>
        <end position="1078"/>
    </location>
</feature>
<gene>
    <name evidence="7" type="ORF">MERR_LOCUS49309</name>
</gene>
<dbReference type="Gene3D" id="1.10.8.430">
    <property type="entry name" value="Helical domain of apoptotic protease-activating factors"/>
    <property type="match status" value="1"/>
</dbReference>
<dbReference type="InterPro" id="IPR036390">
    <property type="entry name" value="WH_DNA-bd_sf"/>
</dbReference>
<feature type="region of interest" description="Disordered" evidence="5">
    <location>
        <begin position="1005"/>
        <end position="1026"/>
    </location>
</feature>
<evidence type="ECO:0000256" key="5">
    <source>
        <dbReference type="SAM" id="MobiDB-lite"/>
    </source>
</evidence>
<evidence type="ECO:0000259" key="6">
    <source>
        <dbReference type="PROSITE" id="PS50104"/>
    </source>
</evidence>
<dbReference type="OrthoDB" id="1049908at2759"/>
<dbReference type="EMBL" id="CACVBM020001917">
    <property type="protein sequence ID" value="CAA7062073.1"/>
    <property type="molecule type" value="Genomic_DNA"/>
</dbReference>
<dbReference type="Pfam" id="PF01582">
    <property type="entry name" value="TIR"/>
    <property type="match status" value="1"/>
</dbReference>
<dbReference type="CDD" id="cd23010">
    <property type="entry name" value="PM41-like"/>
    <property type="match status" value="1"/>
</dbReference>
<sequence>MALVVFFLAVFSFIVIYLRLRRLLHFHKRKEATQLLHHATSTDASPAAVEAPPPSLISSSPPLWKYDVFLSFRGTDVRKGFLSHLYKSLTDKGIHTFRDDTELQRGNFISSALLEAIEQSRFAVVVLSENYATSRWCLQELVHITKNKHIELIPVFYGVDPSHVKKQSGNFAKAFAEHDKRPDTDTVKTWREAMAKVGLISGWDSRNWNEESKLIEDLVQDLSERIFSPASSSDTGELIGMSTHLRSIYPLMRRDPHDSLMVGIWGMGGIGKTTIAKHVYKVFSREFDGGACLLGNVKREFRRYGPSHLREKILSEIFRKKDMNTWNKDSDVMKQRLRGKKVLLVLDDVDDVQQLEELAGSTQWFGPGSRIVVTTRDRRVLDQHDVERVYEVKPLRTTQALQLFSKHAFKKPRPCEEYREISIDVVEQLGGLPLALQVVGGSLYRRELEFWEDKLDLLRNNSDDALLKALRVSYEALDELEKKIFLYIALCFNGVYMDRVKKVLDLFFVSSRRRTLPTRPSIVSLMEKCMISLSNTKRLWVHDLLQDMAEDIVCEGNDEKPWKRLMLWDYEDINHVFSTNEGDEAIEVESIFVDMSNGNELNITPGIFEKMPNLKLLKFHTNSSVGESRTRMSNGLDYLPKLRYLRWDACNLRSLPSRFCTSFLVELNLSHSSIETVWNGTQQDLANLRNLNLTSCKHLTKFPDLSKATNLETLKLSNCDNLVEIPDSSLRHLNKLVHLKLSNCKKLRSLPNNINLKSLKCLHLDGCSSVEEFPLISETVEKLLLNETSIQQVPQSIERLSRLKELRLSGCKKLMNLPDCIKNLKSLTDLGLAKCPNVTSFPEVGTKIRWLNLNGTSIEAVPSNVGEKTELLYLNMSGCDKLVNLPGTMRKLEQLKYLYLRGCTNVTESPELAAGSSTMKALDLHGTSITTYHLVDSKSEEPPQCEVPVIRRFFMKKVREHIKKQPPRAASSWPGGRFQRVYKTWWGQKSKVLVQEKLVTMSGAQGAEPMGSKTATTYESVEGGQNKTKLDIRSKEDEGGIQVDKLQDKVTDAAGLGGPVFGAGKDDKKQDLGVTGTG</sequence>
<feature type="compositionally biased region" description="Polar residues" evidence="5">
    <location>
        <begin position="1013"/>
        <end position="1026"/>
    </location>
</feature>
<dbReference type="Gene3D" id="3.80.10.10">
    <property type="entry name" value="Ribonuclease Inhibitor"/>
    <property type="match status" value="2"/>
</dbReference>
<evidence type="ECO:0000313" key="7">
    <source>
        <dbReference type="EMBL" id="CAA7062073.1"/>
    </source>
</evidence>
<dbReference type="FunFam" id="3.40.50.10140:FF:000007">
    <property type="entry name" value="Disease resistance protein (TIR-NBS-LRR class)"/>
    <property type="match status" value="1"/>
</dbReference>
<dbReference type="Gene3D" id="3.40.50.300">
    <property type="entry name" value="P-loop containing nucleotide triphosphate hydrolases"/>
    <property type="match status" value="1"/>
</dbReference>
<comment type="caution">
    <text evidence="7">The sequence shown here is derived from an EMBL/GenBank/DDBJ whole genome shotgun (WGS) entry which is preliminary data.</text>
</comment>
<dbReference type="PRINTS" id="PR00364">
    <property type="entry name" value="DISEASERSIST"/>
</dbReference>
<evidence type="ECO:0000313" key="8">
    <source>
        <dbReference type="Proteomes" id="UP000467841"/>
    </source>
</evidence>
<dbReference type="InterPro" id="IPR035897">
    <property type="entry name" value="Toll_tir_struct_dom_sf"/>
</dbReference>
<dbReference type="InterPro" id="IPR000157">
    <property type="entry name" value="TIR_dom"/>
</dbReference>
<dbReference type="GO" id="GO:0007165">
    <property type="term" value="P:signal transduction"/>
    <property type="evidence" value="ECO:0007669"/>
    <property type="project" value="InterPro"/>
</dbReference>
<dbReference type="InterPro" id="IPR032675">
    <property type="entry name" value="LRR_dom_sf"/>
</dbReference>
<feature type="domain" description="TIR" evidence="6">
    <location>
        <begin position="64"/>
        <end position="226"/>
    </location>
</feature>
<evidence type="ECO:0000256" key="3">
    <source>
        <dbReference type="ARBA" id="ARBA00022821"/>
    </source>
</evidence>
<dbReference type="Proteomes" id="UP000467841">
    <property type="component" value="Unassembled WGS sequence"/>
</dbReference>
<dbReference type="InterPro" id="IPR027417">
    <property type="entry name" value="P-loop_NTPase"/>
</dbReference>
<evidence type="ECO:0000256" key="1">
    <source>
        <dbReference type="ARBA" id="ARBA00022614"/>
    </source>
</evidence>
<dbReference type="PANTHER" id="PTHR11017:SF483">
    <property type="entry name" value="TIR DOMAIN-CONTAINING PROTEIN"/>
    <property type="match status" value="1"/>
</dbReference>
<dbReference type="Pfam" id="PF23282">
    <property type="entry name" value="WHD_ROQ1"/>
    <property type="match status" value="1"/>
</dbReference>
<dbReference type="SUPFAM" id="SSF52200">
    <property type="entry name" value="Toll/Interleukin receptor TIR domain"/>
    <property type="match status" value="1"/>
</dbReference>
<dbReference type="SUPFAM" id="SSF52058">
    <property type="entry name" value="L domain-like"/>
    <property type="match status" value="1"/>
</dbReference>
<dbReference type="Pfam" id="PF00931">
    <property type="entry name" value="NB-ARC"/>
    <property type="match status" value="1"/>
</dbReference>
<dbReference type="AlphaFoldDB" id="A0A6D2L609"/>
<evidence type="ECO:0000256" key="2">
    <source>
        <dbReference type="ARBA" id="ARBA00022737"/>
    </source>
</evidence>
<keyword evidence="4" id="KW-0520">NAD</keyword>
<dbReference type="InterPro" id="IPR044974">
    <property type="entry name" value="Disease_R_plants"/>
</dbReference>
<dbReference type="InterPro" id="IPR042197">
    <property type="entry name" value="Apaf_helical"/>
</dbReference>
<keyword evidence="1" id="KW-0433">Leucine-rich repeat</keyword>
<name>A0A6D2L609_9BRAS</name>
<dbReference type="SUPFAM" id="SSF46785">
    <property type="entry name" value="Winged helix' DNA-binding domain"/>
    <property type="match status" value="1"/>
</dbReference>
<dbReference type="InterPro" id="IPR058192">
    <property type="entry name" value="WHD_ROQ1-like"/>
</dbReference>
<dbReference type="PANTHER" id="PTHR11017">
    <property type="entry name" value="LEUCINE-RICH REPEAT-CONTAINING PROTEIN"/>
    <property type="match status" value="1"/>
</dbReference>
<keyword evidence="2" id="KW-0677">Repeat</keyword>
<dbReference type="SUPFAM" id="SSF52540">
    <property type="entry name" value="P-loop containing nucleoside triphosphate hydrolases"/>
    <property type="match status" value="1"/>
</dbReference>
<dbReference type="SMART" id="SM00255">
    <property type="entry name" value="TIR"/>
    <property type="match status" value="1"/>
</dbReference>
<organism evidence="7 8">
    <name type="scientific">Microthlaspi erraticum</name>
    <dbReference type="NCBI Taxonomy" id="1685480"/>
    <lineage>
        <taxon>Eukaryota</taxon>
        <taxon>Viridiplantae</taxon>
        <taxon>Streptophyta</taxon>
        <taxon>Embryophyta</taxon>
        <taxon>Tracheophyta</taxon>
        <taxon>Spermatophyta</taxon>
        <taxon>Magnoliopsida</taxon>
        <taxon>eudicotyledons</taxon>
        <taxon>Gunneridae</taxon>
        <taxon>Pentapetalae</taxon>
        <taxon>rosids</taxon>
        <taxon>malvids</taxon>
        <taxon>Brassicales</taxon>
        <taxon>Brassicaceae</taxon>
        <taxon>Coluteocarpeae</taxon>
        <taxon>Microthlaspi</taxon>
    </lineage>
</organism>
<proteinExistence type="predicted"/>
<reference evidence="7" key="1">
    <citation type="submission" date="2020-01" db="EMBL/GenBank/DDBJ databases">
        <authorList>
            <person name="Mishra B."/>
        </authorList>
    </citation>
    <scope>NUCLEOTIDE SEQUENCE [LARGE SCALE GENOMIC DNA]</scope>
</reference>
<keyword evidence="8" id="KW-1185">Reference proteome</keyword>
<dbReference type="Gene3D" id="3.40.50.10140">
    <property type="entry name" value="Toll/interleukin-1 receptor homology (TIR) domain"/>
    <property type="match status" value="1"/>
</dbReference>